<dbReference type="Proteomes" id="UP001595956">
    <property type="component" value="Unassembled WGS sequence"/>
</dbReference>
<dbReference type="EMBL" id="JBHSMD010000003">
    <property type="protein sequence ID" value="MFC5493623.1"/>
    <property type="molecule type" value="Genomic_DNA"/>
</dbReference>
<keyword evidence="1" id="KW-0732">Signal</keyword>
<keyword evidence="3" id="KW-1185">Reference proteome</keyword>
<feature type="chain" id="PRO_5045574501" description="Matrixin family metalloprotease" evidence="1">
    <location>
        <begin position="31"/>
        <end position="188"/>
    </location>
</feature>
<dbReference type="RefSeq" id="WP_345172998.1">
    <property type="nucleotide sequence ID" value="NZ_BAABFQ010000004.1"/>
</dbReference>
<evidence type="ECO:0000313" key="2">
    <source>
        <dbReference type="EMBL" id="MFC5493623.1"/>
    </source>
</evidence>
<evidence type="ECO:0000256" key="1">
    <source>
        <dbReference type="SAM" id="SignalP"/>
    </source>
</evidence>
<evidence type="ECO:0008006" key="4">
    <source>
        <dbReference type="Google" id="ProtNLM"/>
    </source>
</evidence>
<comment type="caution">
    <text evidence="2">The sequence shown here is derived from an EMBL/GenBank/DDBJ whole genome shotgun (WGS) entry which is preliminary data.</text>
</comment>
<proteinExistence type="predicted"/>
<reference evidence="3" key="1">
    <citation type="journal article" date="2019" name="Int. J. Syst. Evol. Microbiol.">
        <title>The Global Catalogue of Microorganisms (GCM) 10K type strain sequencing project: providing services to taxonomists for standard genome sequencing and annotation.</title>
        <authorList>
            <consortium name="The Broad Institute Genomics Platform"/>
            <consortium name="The Broad Institute Genome Sequencing Center for Infectious Disease"/>
            <person name="Wu L."/>
            <person name="Ma J."/>
        </authorList>
    </citation>
    <scope>NUCLEOTIDE SEQUENCE [LARGE SCALE GENOMIC DNA]</scope>
    <source>
        <strain evidence="3">KACC 13778</strain>
    </source>
</reference>
<feature type="signal peptide" evidence="1">
    <location>
        <begin position="1"/>
        <end position="30"/>
    </location>
</feature>
<organism evidence="2 3">
    <name type="scientific">Nocardioides caricicola</name>
    <dbReference type="NCBI Taxonomy" id="634770"/>
    <lineage>
        <taxon>Bacteria</taxon>
        <taxon>Bacillati</taxon>
        <taxon>Actinomycetota</taxon>
        <taxon>Actinomycetes</taxon>
        <taxon>Propionibacteriales</taxon>
        <taxon>Nocardioidaceae</taxon>
        <taxon>Nocardioides</taxon>
    </lineage>
</organism>
<protein>
    <recommendedName>
        <fullName evidence="4">Matrixin family metalloprotease</fullName>
    </recommendedName>
</protein>
<gene>
    <name evidence="2" type="ORF">ACFPKY_10940</name>
</gene>
<sequence length="188" mass="20113">MSASFNRNAAAAGALALCLVWTSLHSPAHAHPFSPEVNADNPSQSWCYGASTNGHGKVRDAAAYGMNNLDNQTDMSESGPVPCATDTDVQFAVGNADGNRGLWECLDHSGTNPIICHKARVTFNPAIIETDGGPYEHNLKKTACHEVGHTTGEDHHAAPYGDCLVSGAVNSGHLTYNYDHYIWINTTY</sequence>
<accession>A0ABW0N1J7</accession>
<evidence type="ECO:0000313" key="3">
    <source>
        <dbReference type="Proteomes" id="UP001595956"/>
    </source>
</evidence>
<name>A0ABW0N1J7_9ACTN</name>
<dbReference type="SUPFAM" id="SSF55486">
    <property type="entry name" value="Metalloproteases ('zincins'), catalytic domain"/>
    <property type="match status" value="1"/>
</dbReference>